<dbReference type="EMBL" id="LR796716">
    <property type="protein sequence ID" value="CAB4161382.1"/>
    <property type="molecule type" value="Genomic_DNA"/>
</dbReference>
<name>A0A6J5NRI0_9CAUD</name>
<proteinExistence type="predicted"/>
<gene>
    <name evidence="1" type="ORF">UFOVP730_45</name>
</gene>
<protein>
    <submittedName>
        <fullName evidence="1">Uncharacterized protein</fullName>
    </submittedName>
</protein>
<organism evidence="1">
    <name type="scientific">uncultured Caudovirales phage</name>
    <dbReference type="NCBI Taxonomy" id="2100421"/>
    <lineage>
        <taxon>Viruses</taxon>
        <taxon>Duplodnaviria</taxon>
        <taxon>Heunggongvirae</taxon>
        <taxon>Uroviricota</taxon>
        <taxon>Caudoviricetes</taxon>
        <taxon>Peduoviridae</taxon>
        <taxon>Maltschvirus</taxon>
        <taxon>Maltschvirus maltsch</taxon>
    </lineage>
</organism>
<accession>A0A6J5NRI0</accession>
<sequence length="81" mass="8611">MTFMLDTNSGDTIEVEPRSDGKLELAIRDGDYAPAIILTPEEALLVAEALVLSVLRDTLPVDNLSCGGSGSCCQGPCKARW</sequence>
<reference evidence="1" key="1">
    <citation type="submission" date="2020-04" db="EMBL/GenBank/DDBJ databases">
        <authorList>
            <person name="Chiriac C."/>
            <person name="Salcher M."/>
            <person name="Ghai R."/>
            <person name="Kavagutti S V."/>
        </authorList>
    </citation>
    <scope>NUCLEOTIDE SEQUENCE</scope>
</reference>
<evidence type="ECO:0000313" key="1">
    <source>
        <dbReference type="EMBL" id="CAB4161382.1"/>
    </source>
</evidence>